<evidence type="ECO:0000259" key="3">
    <source>
        <dbReference type="PROSITE" id="PS51186"/>
    </source>
</evidence>
<organism evidence="4 5">
    <name type="scientific">Myroides phaeus</name>
    <dbReference type="NCBI Taxonomy" id="702745"/>
    <lineage>
        <taxon>Bacteria</taxon>
        <taxon>Pseudomonadati</taxon>
        <taxon>Bacteroidota</taxon>
        <taxon>Flavobacteriia</taxon>
        <taxon>Flavobacteriales</taxon>
        <taxon>Flavobacteriaceae</taxon>
        <taxon>Myroides</taxon>
    </lineage>
</organism>
<feature type="domain" description="N-acetyltransferase" evidence="3">
    <location>
        <begin position="1"/>
        <end position="143"/>
    </location>
</feature>
<dbReference type="SUPFAM" id="SSF55729">
    <property type="entry name" value="Acyl-CoA N-acyltransferases (Nat)"/>
    <property type="match status" value="1"/>
</dbReference>
<dbReference type="GO" id="GO:0016747">
    <property type="term" value="F:acyltransferase activity, transferring groups other than amino-acyl groups"/>
    <property type="evidence" value="ECO:0007669"/>
    <property type="project" value="InterPro"/>
</dbReference>
<evidence type="ECO:0000313" key="4">
    <source>
        <dbReference type="EMBL" id="SDH52943.1"/>
    </source>
</evidence>
<evidence type="ECO:0000256" key="2">
    <source>
        <dbReference type="ARBA" id="ARBA00023315"/>
    </source>
</evidence>
<evidence type="ECO:0000313" key="5">
    <source>
        <dbReference type="Proteomes" id="UP000243588"/>
    </source>
</evidence>
<dbReference type="InterPro" id="IPR000182">
    <property type="entry name" value="GNAT_dom"/>
</dbReference>
<name>A0A1G8D5V8_9FLAO</name>
<reference evidence="5" key="1">
    <citation type="submission" date="2016-10" db="EMBL/GenBank/DDBJ databases">
        <authorList>
            <person name="Varghese N."/>
            <person name="Submissions S."/>
        </authorList>
    </citation>
    <scope>NUCLEOTIDE SEQUENCE [LARGE SCALE GENOMIC DNA]</scope>
    <source>
        <strain evidence="5">DSM 23313</strain>
    </source>
</reference>
<dbReference type="PANTHER" id="PTHR43800:SF1">
    <property type="entry name" value="PEPTIDYL-LYSINE N-ACETYLTRANSFERASE YJAB"/>
    <property type="match status" value="1"/>
</dbReference>
<dbReference type="Proteomes" id="UP000243588">
    <property type="component" value="Unassembled WGS sequence"/>
</dbReference>
<dbReference type="PANTHER" id="PTHR43800">
    <property type="entry name" value="PEPTIDYL-LYSINE N-ACETYLTRANSFERASE YJAB"/>
    <property type="match status" value="1"/>
</dbReference>
<protein>
    <submittedName>
        <fullName evidence="4">Putative acetyltransferase</fullName>
    </submittedName>
</protein>
<sequence>MIRKVKVVDYPRLMEIWESAVVNTHDFLHKEDFEYYKANIPRYFQYVNLYALENASGVLVGFMGIAEESLEMLFIDNAYRGQGIGKQLLRYAVEQMNVSKVDVNEQNTQGVGFYLHCGFTQIGRSELDDQGKAYPILHLALSK</sequence>
<gene>
    <name evidence="4" type="ORF">SAMN05421818_1062</name>
</gene>
<dbReference type="EMBL" id="FNDQ01000006">
    <property type="protein sequence ID" value="SDH52943.1"/>
    <property type="molecule type" value="Genomic_DNA"/>
</dbReference>
<dbReference type="InterPro" id="IPR016181">
    <property type="entry name" value="Acyl_CoA_acyltransferase"/>
</dbReference>
<dbReference type="PROSITE" id="PS51186">
    <property type="entry name" value="GNAT"/>
    <property type="match status" value="1"/>
</dbReference>
<keyword evidence="1 4" id="KW-0808">Transferase</keyword>
<dbReference type="Pfam" id="PF13673">
    <property type="entry name" value="Acetyltransf_10"/>
    <property type="match status" value="1"/>
</dbReference>
<proteinExistence type="predicted"/>
<evidence type="ECO:0000256" key="1">
    <source>
        <dbReference type="ARBA" id="ARBA00022679"/>
    </source>
</evidence>
<dbReference type="RefSeq" id="WP_090406757.1">
    <property type="nucleotide sequence ID" value="NZ_FNDQ01000006.1"/>
</dbReference>
<dbReference type="Gene3D" id="3.40.630.30">
    <property type="match status" value="1"/>
</dbReference>
<accession>A0A1G8D5V8</accession>
<keyword evidence="2" id="KW-0012">Acyltransferase</keyword>
<keyword evidence="5" id="KW-1185">Reference proteome</keyword>
<dbReference type="CDD" id="cd04301">
    <property type="entry name" value="NAT_SF"/>
    <property type="match status" value="1"/>
</dbReference>
<dbReference type="AlphaFoldDB" id="A0A1G8D5V8"/>